<evidence type="ECO:0000256" key="2">
    <source>
        <dbReference type="SAM" id="Phobius"/>
    </source>
</evidence>
<dbReference type="Proteomes" id="UP000007148">
    <property type="component" value="Unassembled WGS sequence"/>
</dbReference>
<feature type="transmembrane region" description="Helical" evidence="2">
    <location>
        <begin position="238"/>
        <end position="260"/>
    </location>
</feature>
<keyword evidence="2" id="KW-0472">Membrane</keyword>
<feature type="transmembrane region" description="Helical" evidence="2">
    <location>
        <begin position="21"/>
        <end position="41"/>
    </location>
</feature>
<dbReference type="EMBL" id="CAFZ01000802">
    <property type="protein sequence ID" value="CCA76517.1"/>
    <property type="molecule type" value="Genomic_DNA"/>
</dbReference>
<dbReference type="Pfam" id="PF20151">
    <property type="entry name" value="DUF6533"/>
    <property type="match status" value="1"/>
</dbReference>
<keyword evidence="2" id="KW-0812">Transmembrane</keyword>
<feature type="domain" description="DUF6533" evidence="3">
    <location>
        <begin position="27"/>
        <end position="72"/>
    </location>
</feature>
<evidence type="ECO:0000259" key="3">
    <source>
        <dbReference type="Pfam" id="PF20151"/>
    </source>
</evidence>
<feature type="transmembrane region" description="Helical" evidence="2">
    <location>
        <begin position="132"/>
        <end position="155"/>
    </location>
</feature>
<comment type="caution">
    <text evidence="4">The sequence shown here is derived from an EMBL/GenBank/DDBJ whole genome shotgun (WGS) entry which is preliminary data.</text>
</comment>
<keyword evidence="5" id="KW-1185">Reference proteome</keyword>
<name>G4TYX4_SERID</name>
<sequence>MTSPAQAESFPPAEVALLAPNLHASSYITVAAFVIWLWDILSNLDIEVSLIWTREGALVKTFYGLIRYIPLIVLLPMVWCHDQSHTNLSNIDKAAHVKSVTSSRFLLKESSPSVFALRVYALYVNNRFIKKLLVIVVTAINLALLGLVLVTATIISRNQTWVPSLNTCLSTGDPQRFYSLYYGSTLIAETIIAIATFYHAIQFHRKCRSLRRTNPGIIIAALHRDGFSYFAMQTLNSMILPMLTVLEFAIMCTLTCHWLLVFRRLAIILLDDPQPTEPGWATGPSITVRPATIDTVTRSFGFAAWTATPEHSEATHSLQTLGGRHKRSWPE</sequence>
<accession>G4TYX4</accession>
<dbReference type="OrthoDB" id="2627098at2759"/>
<keyword evidence="2" id="KW-1133">Transmembrane helix</keyword>
<evidence type="ECO:0000313" key="4">
    <source>
        <dbReference type="EMBL" id="CCA76517.1"/>
    </source>
</evidence>
<dbReference type="HOGENOM" id="CLU_067873_0_0_1"/>
<proteinExistence type="predicted"/>
<organism evidence="4 5">
    <name type="scientific">Serendipita indica (strain DSM 11827)</name>
    <name type="common">Root endophyte fungus</name>
    <name type="synonym">Piriformospora indica</name>
    <dbReference type="NCBI Taxonomy" id="1109443"/>
    <lineage>
        <taxon>Eukaryota</taxon>
        <taxon>Fungi</taxon>
        <taxon>Dikarya</taxon>
        <taxon>Basidiomycota</taxon>
        <taxon>Agaricomycotina</taxon>
        <taxon>Agaricomycetes</taxon>
        <taxon>Sebacinales</taxon>
        <taxon>Serendipitaceae</taxon>
        <taxon>Serendipita</taxon>
    </lineage>
</organism>
<dbReference type="AlphaFoldDB" id="G4TYX4"/>
<dbReference type="InParanoid" id="G4TYX4"/>
<reference evidence="4 5" key="1">
    <citation type="journal article" date="2011" name="PLoS Pathog.">
        <title>Endophytic Life Strategies Decoded by Genome and Transcriptome Analyses of the Mutualistic Root Symbiont Piriformospora indica.</title>
        <authorList>
            <person name="Zuccaro A."/>
            <person name="Lahrmann U."/>
            <person name="Guldener U."/>
            <person name="Langen G."/>
            <person name="Pfiffi S."/>
            <person name="Biedenkopf D."/>
            <person name="Wong P."/>
            <person name="Samans B."/>
            <person name="Grimm C."/>
            <person name="Basiewicz M."/>
            <person name="Murat C."/>
            <person name="Martin F."/>
            <person name="Kogel K.H."/>
        </authorList>
    </citation>
    <scope>NUCLEOTIDE SEQUENCE [LARGE SCALE GENOMIC DNA]</scope>
    <source>
        <strain evidence="4 5">DSM 11827</strain>
    </source>
</reference>
<protein>
    <recommendedName>
        <fullName evidence="3">DUF6533 domain-containing protein</fullName>
    </recommendedName>
</protein>
<feature type="transmembrane region" description="Helical" evidence="2">
    <location>
        <begin position="180"/>
        <end position="201"/>
    </location>
</feature>
<gene>
    <name evidence="4" type="ORF">PIIN_10510</name>
</gene>
<evidence type="ECO:0000256" key="1">
    <source>
        <dbReference type="SAM" id="MobiDB-lite"/>
    </source>
</evidence>
<dbReference type="InterPro" id="IPR045340">
    <property type="entry name" value="DUF6533"/>
</dbReference>
<feature type="region of interest" description="Disordered" evidence="1">
    <location>
        <begin position="311"/>
        <end position="331"/>
    </location>
</feature>
<evidence type="ECO:0000313" key="5">
    <source>
        <dbReference type="Proteomes" id="UP000007148"/>
    </source>
</evidence>